<dbReference type="OrthoDB" id="8112199at2"/>
<keyword evidence="4" id="KW-1185">Reference proteome</keyword>
<dbReference type="EMBL" id="LGSZ01000045">
    <property type="protein sequence ID" value="KPH80181.1"/>
    <property type="molecule type" value="Genomic_DNA"/>
</dbReference>
<dbReference type="Proteomes" id="UP000037822">
    <property type="component" value="Unassembled WGS sequence"/>
</dbReference>
<sequence>MAAPQRVHLVTGAASGIGRATALVLAGPGIGLVLHTGSNQAGLEAVAERARSAGATVATVLGDVTAKETAQRAVALAGERFGRLDGVIAVAGHARKGGIMDLPEAELHQAFEESAVALLHMARLARPLLKTGGSGRIVATSSFVAHALRTDMQPFAATAASRSALETTVRLMAHELAIDAITVNAVAPGLIRKDDSKGSKLSPEAIARMEAIIPLGRRGLPEEVAAVIGFLASPAASYVTGQTIHVNGGLV</sequence>
<dbReference type="InterPro" id="IPR050259">
    <property type="entry name" value="SDR"/>
</dbReference>
<dbReference type="PATRIC" id="fig|1526658.3.peg.1047"/>
<protein>
    <submittedName>
        <fullName evidence="3">Dehydrogenase</fullName>
    </submittedName>
</protein>
<name>A0A0N0MAX2_9HYPH</name>
<comment type="similarity">
    <text evidence="1">Belongs to the short-chain dehydrogenases/reductases (SDR) family.</text>
</comment>
<dbReference type="InterPro" id="IPR036291">
    <property type="entry name" value="NAD(P)-bd_dom_sf"/>
</dbReference>
<dbReference type="Gene3D" id="3.40.50.720">
    <property type="entry name" value="NAD(P)-binding Rossmann-like Domain"/>
    <property type="match status" value="1"/>
</dbReference>
<reference evidence="3 4" key="1">
    <citation type="submission" date="2015-07" db="EMBL/GenBank/DDBJ databases">
        <title>Whole genome sequencing of Bosea vaviloviae isolated from cave pool.</title>
        <authorList>
            <person name="Tan N.E.H."/>
            <person name="Lee Y.P."/>
            <person name="Gan H.M."/>
            <person name="Barton H."/>
            <person name="Savka M.A."/>
        </authorList>
    </citation>
    <scope>NUCLEOTIDE SEQUENCE [LARGE SCALE GENOMIC DNA]</scope>
    <source>
        <strain evidence="3 4">SD260</strain>
    </source>
</reference>
<accession>A0A0N0MAX2</accession>
<evidence type="ECO:0000259" key="2">
    <source>
        <dbReference type="SMART" id="SM00822"/>
    </source>
</evidence>
<dbReference type="Pfam" id="PF13561">
    <property type="entry name" value="adh_short_C2"/>
    <property type="match status" value="1"/>
</dbReference>
<dbReference type="SUPFAM" id="SSF51735">
    <property type="entry name" value="NAD(P)-binding Rossmann-fold domains"/>
    <property type="match status" value="1"/>
</dbReference>
<dbReference type="AlphaFoldDB" id="A0A0N0MAX2"/>
<evidence type="ECO:0000256" key="1">
    <source>
        <dbReference type="ARBA" id="ARBA00006484"/>
    </source>
</evidence>
<proteinExistence type="inferred from homology"/>
<evidence type="ECO:0000313" key="4">
    <source>
        <dbReference type="Proteomes" id="UP000037822"/>
    </source>
</evidence>
<dbReference type="PANTHER" id="PTHR42879">
    <property type="entry name" value="3-OXOACYL-(ACYL-CARRIER-PROTEIN) REDUCTASE"/>
    <property type="match status" value="1"/>
</dbReference>
<dbReference type="InterPro" id="IPR002347">
    <property type="entry name" value="SDR_fam"/>
</dbReference>
<evidence type="ECO:0000313" key="3">
    <source>
        <dbReference type="EMBL" id="KPH80181.1"/>
    </source>
</evidence>
<gene>
    <name evidence="3" type="ORF">AE618_14230</name>
</gene>
<dbReference type="RefSeq" id="WP_054209724.1">
    <property type="nucleotide sequence ID" value="NZ_LGSZ01000045.1"/>
</dbReference>
<dbReference type="PRINTS" id="PR00081">
    <property type="entry name" value="GDHRDH"/>
</dbReference>
<feature type="domain" description="Ketoreductase" evidence="2">
    <location>
        <begin position="6"/>
        <end position="184"/>
    </location>
</feature>
<organism evidence="3 4">
    <name type="scientific">Bosea vaviloviae</name>
    <dbReference type="NCBI Taxonomy" id="1526658"/>
    <lineage>
        <taxon>Bacteria</taxon>
        <taxon>Pseudomonadati</taxon>
        <taxon>Pseudomonadota</taxon>
        <taxon>Alphaproteobacteria</taxon>
        <taxon>Hyphomicrobiales</taxon>
        <taxon>Boseaceae</taxon>
        <taxon>Bosea</taxon>
    </lineage>
</organism>
<dbReference type="SMART" id="SM00822">
    <property type="entry name" value="PKS_KR"/>
    <property type="match status" value="1"/>
</dbReference>
<dbReference type="InterPro" id="IPR057326">
    <property type="entry name" value="KR_dom"/>
</dbReference>
<comment type="caution">
    <text evidence="3">The sequence shown here is derived from an EMBL/GenBank/DDBJ whole genome shotgun (WGS) entry which is preliminary data.</text>
</comment>